<keyword evidence="2" id="KW-1185">Reference proteome</keyword>
<evidence type="ECO:0000313" key="2">
    <source>
        <dbReference type="Proteomes" id="UP001159427"/>
    </source>
</evidence>
<evidence type="ECO:0000313" key="1">
    <source>
        <dbReference type="EMBL" id="CAH3161590.1"/>
    </source>
</evidence>
<sequence>MQAAPLIQGITPPKTLDTTTNIAENWKQFKQIWENYAIITNVTAQTKQYRIALFLHCLGPDAMKKYNGMQFAGETDRRTLSKIIEKFDEFTIGEVNETYQRYTFNGRNQGQDESIDAYLTALRSLAKTCRFCHCLADSLLRDRIVLGINNHAL</sequence>
<comment type="caution">
    <text evidence="1">The sequence shown here is derived from an EMBL/GenBank/DDBJ whole genome shotgun (WGS) entry which is preliminary data.</text>
</comment>
<dbReference type="Proteomes" id="UP001159427">
    <property type="component" value="Unassembled WGS sequence"/>
</dbReference>
<gene>
    <name evidence="1" type="ORF">PEVE_00004002</name>
</gene>
<dbReference type="PANTHER" id="PTHR33198">
    <property type="entry name" value="ANK_REP_REGION DOMAIN-CONTAINING PROTEIN-RELATED"/>
    <property type="match status" value="1"/>
</dbReference>
<dbReference type="EMBL" id="CALNXI010001242">
    <property type="protein sequence ID" value="CAH3161590.1"/>
    <property type="molecule type" value="Genomic_DNA"/>
</dbReference>
<proteinExistence type="predicted"/>
<accession>A0ABN8QCQ1</accession>
<name>A0ABN8QCQ1_9CNID</name>
<protein>
    <submittedName>
        <fullName evidence="1">Uncharacterized protein</fullName>
    </submittedName>
</protein>
<reference evidence="1 2" key="1">
    <citation type="submission" date="2022-05" db="EMBL/GenBank/DDBJ databases">
        <authorList>
            <consortium name="Genoscope - CEA"/>
            <person name="William W."/>
        </authorList>
    </citation>
    <scope>NUCLEOTIDE SEQUENCE [LARGE SCALE GENOMIC DNA]</scope>
</reference>
<organism evidence="1 2">
    <name type="scientific">Porites evermanni</name>
    <dbReference type="NCBI Taxonomy" id="104178"/>
    <lineage>
        <taxon>Eukaryota</taxon>
        <taxon>Metazoa</taxon>
        <taxon>Cnidaria</taxon>
        <taxon>Anthozoa</taxon>
        <taxon>Hexacorallia</taxon>
        <taxon>Scleractinia</taxon>
        <taxon>Fungiina</taxon>
        <taxon>Poritidae</taxon>
        <taxon>Porites</taxon>
    </lineage>
</organism>